<dbReference type="EMBL" id="CP108085">
    <property type="protein sequence ID" value="WUP78071.1"/>
    <property type="molecule type" value="Genomic_DNA"/>
</dbReference>
<sequence>MTIAPEQTVAAVKDPRELISPELFSRLVARVQEEMPVSAFYAERVVDQALVFLKTIADNPEDRALTPSRAVDPGWHAFLAFTPEYAAFCREITAGRFIHHIPVLPGETLTGKSLEHTIDVMRASGYPVDASMWQQQASCGSTDSCDYRIETL</sequence>
<organism evidence="1 2">
    <name type="scientific">Microbispora hainanensis</name>
    <dbReference type="NCBI Taxonomy" id="568844"/>
    <lineage>
        <taxon>Bacteria</taxon>
        <taxon>Bacillati</taxon>
        <taxon>Actinomycetota</taxon>
        <taxon>Actinomycetes</taxon>
        <taxon>Streptosporangiales</taxon>
        <taxon>Streptosporangiaceae</taxon>
        <taxon>Microbispora</taxon>
    </lineage>
</organism>
<proteinExistence type="predicted"/>
<keyword evidence="2" id="KW-1185">Reference proteome</keyword>
<gene>
    <name evidence="1" type="ORF">OG913_14065</name>
</gene>
<dbReference type="Proteomes" id="UP001432011">
    <property type="component" value="Chromosome"/>
</dbReference>
<evidence type="ECO:0000313" key="2">
    <source>
        <dbReference type="Proteomes" id="UP001432011"/>
    </source>
</evidence>
<accession>A0ABZ1SZH7</accession>
<dbReference type="RefSeq" id="WP_328710494.1">
    <property type="nucleotide sequence ID" value="NZ_CP108085.1"/>
</dbReference>
<evidence type="ECO:0000313" key="1">
    <source>
        <dbReference type="EMBL" id="WUP78071.1"/>
    </source>
</evidence>
<name>A0ABZ1SZH7_9ACTN</name>
<reference evidence="1" key="1">
    <citation type="submission" date="2022-10" db="EMBL/GenBank/DDBJ databases">
        <title>The complete genomes of actinobacterial strains from the NBC collection.</title>
        <authorList>
            <person name="Joergensen T.S."/>
            <person name="Alvarez Arevalo M."/>
            <person name="Sterndorff E.B."/>
            <person name="Faurdal D."/>
            <person name="Vuksanovic O."/>
            <person name="Mourched A.-S."/>
            <person name="Charusanti P."/>
            <person name="Shaw S."/>
            <person name="Blin K."/>
            <person name="Weber T."/>
        </authorList>
    </citation>
    <scope>NUCLEOTIDE SEQUENCE</scope>
    <source>
        <strain evidence="1">NBC_00254</strain>
    </source>
</reference>
<protein>
    <submittedName>
        <fullName evidence="1">Uncharacterized protein</fullName>
    </submittedName>
</protein>